<proteinExistence type="predicted"/>
<name>A0A1Y1WCE0_9FUNG</name>
<dbReference type="PANTHER" id="PTHR28136:SF1">
    <property type="entry name" value="NUCLEUS EXPORT PROTEIN BRL1"/>
    <property type="match status" value="1"/>
</dbReference>
<evidence type="ECO:0000259" key="2">
    <source>
        <dbReference type="SMART" id="SM01042"/>
    </source>
</evidence>
<evidence type="ECO:0000313" key="3">
    <source>
        <dbReference type="EMBL" id="ORX70998.1"/>
    </source>
</evidence>
<dbReference type="InterPro" id="IPR018767">
    <property type="entry name" value="Brl1/Brr6_dom"/>
</dbReference>
<comment type="caution">
    <text evidence="3">The sequence shown here is derived from an EMBL/GenBank/DDBJ whole genome shotgun (WGS) entry which is preliminary data.</text>
</comment>
<dbReference type="PANTHER" id="PTHR28136">
    <property type="entry name" value="NUCLEUS EXPORT PROTEIN BRR6"/>
    <property type="match status" value="1"/>
</dbReference>
<feature type="region of interest" description="Disordered" evidence="1">
    <location>
        <begin position="23"/>
        <end position="125"/>
    </location>
</feature>
<dbReference type="InterPro" id="IPR040202">
    <property type="entry name" value="Brl1/Brr6"/>
</dbReference>
<feature type="compositionally biased region" description="Low complexity" evidence="1">
    <location>
        <begin position="81"/>
        <end position="95"/>
    </location>
</feature>
<keyword evidence="4" id="KW-1185">Reference proteome</keyword>
<sequence>MCHSHSACRQWTLSLWTWTGRTRQRHQGRNQDNQPISPNAVRRIYSRRKNSAAEKRQRSAIRKERLQQRRSVEEDRDGHFSSESGSDFNSNSDSEGQARMSTESRRKQEAREVRRRRAKRRGTSEVLSRGVDKVLALMGSKTNVPTANDRLQMHRDIPYVVSGYLQVTVNTAVITLFGYLVLQAILAVSSEMSNNMDQSIVERKQQIDICSKDYNENHCGTPMAAPKLKIPCAEWEIVHESEPCLDRQGQDSCRDTGGHHQWVH</sequence>
<dbReference type="OrthoDB" id="5961at2759"/>
<dbReference type="GO" id="GO:0055088">
    <property type="term" value="P:lipid homeostasis"/>
    <property type="evidence" value="ECO:0007669"/>
    <property type="project" value="InterPro"/>
</dbReference>
<feature type="domain" description="Brl1/Brr6" evidence="2">
    <location>
        <begin position="161"/>
        <end position="254"/>
    </location>
</feature>
<protein>
    <recommendedName>
        <fullName evidence="2">Brl1/Brr6 domain-containing protein</fullName>
    </recommendedName>
</protein>
<dbReference type="GO" id="GO:0031965">
    <property type="term" value="C:nuclear membrane"/>
    <property type="evidence" value="ECO:0007669"/>
    <property type="project" value="InterPro"/>
</dbReference>
<dbReference type="EMBL" id="MCFD01000005">
    <property type="protein sequence ID" value="ORX70998.1"/>
    <property type="molecule type" value="Genomic_DNA"/>
</dbReference>
<feature type="compositionally biased region" description="Basic and acidic residues" evidence="1">
    <location>
        <begin position="102"/>
        <end position="112"/>
    </location>
</feature>
<gene>
    <name evidence="3" type="ORF">DL89DRAFT_144477</name>
</gene>
<feature type="compositionally biased region" description="Basic and acidic residues" evidence="1">
    <location>
        <begin position="51"/>
        <end position="80"/>
    </location>
</feature>
<dbReference type="GeneID" id="63800135"/>
<dbReference type="AlphaFoldDB" id="A0A1Y1WCE0"/>
<dbReference type="RefSeq" id="XP_040744577.1">
    <property type="nucleotide sequence ID" value="XM_040883487.1"/>
</dbReference>
<organism evidence="3 4">
    <name type="scientific">Linderina pennispora</name>
    <dbReference type="NCBI Taxonomy" id="61395"/>
    <lineage>
        <taxon>Eukaryota</taxon>
        <taxon>Fungi</taxon>
        <taxon>Fungi incertae sedis</taxon>
        <taxon>Zoopagomycota</taxon>
        <taxon>Kickxellomycotina</taxon>
        <taxon>Kickxellomycetes</taxon>
        <taxon>Kickxellales</taxon>
        <taxon>Kickxellaceae</taxon>
        <taxon>Linderina</taxon>
    </lineage>
</organism>
<evidence type="ECO:0000256" key="1">
    <source>
        <dbReference type="SAM" id="MobiDB-lite"/>
    </source>
</evidence>
<reference evidence="3 4" key="1">
    <citation type="submission" date="2016-07" db="EMBL/GenBank/DDBJ databases">
        <title>Pervasive Adenine N6-methylation of Active Genes in Fungi.</title>
        <authorList>
            <consortium name="DOE Joint Genome Institute"/>
            <person name="Mondo S.J."/>
            <person name="Dannebaum R.O."/>
            <person name="Kuo R.C."/>
            <person name="Labutti K."/>
            <person name="Haridas S."/>
            <person name="Kuo A."/>
            <person name="Salamov A."/>
            <person name="Ahrendt S.R."/>
            <person name="Lipzen A."/>
            <person name="Sullivan W."/>
            <person name="Andreopoulos W.B."/>
            <person name="Clum A."/>
            <person name="Lindquist E."/>
            <person name="Daum C."/>
            <person name="Ramamoorthy G.K."/>
            <person name="Gryganskyi A."/>
            <person name="Culley D."/>
            <person name="Magnuson J.K."/>
            <person name="James T.Y."/>
            <person name="O'Malley M.A."/>
            <person name="Stajich J.E."/>
            <person name="Spatafora J.W."/>
            <person name="Visel A."/>
            <person name="Grigoriev I.V."/>
        </authorList>
    </citation>
    <scope>NUCLEOTIDE SEQUENCE [LARGE SCALE GENOMIC DNA]</scope>
    <source>
        <strain evidence="3 4">ATCC 12442</strain>
    </source>
</reference>
<evidence type="ECO:0000313" key="4">
    <source>
        <dbReference type="Proteomes" id="UP000193922"/>
    </source>
</evidence>
<accession>A0A1Y1WCE0</accession>
<dbReference type="GO" id="GO:0006998">
    <property type="term" value="P:nuclear envelope organization"/>
    <property type="evidence" value="ECO:0007669"/>
    <property type="project" value="InterPro"/>
</dbReference>
<dbReference type="SMART" id="SM01042">
    <property type="entry name" value="Brr6_like_C_C"/>
    <property type="match status" value="1"/>
</dbReference>
<dbReference type="Pfam" id="PF10104">
    <property type="entry name" value="Brr6_like_C_C"/>
    <property type="match status" value="1"/>
</dbReference>
<dbReference type="Proteomes" id="UP000193922">
    <property type="component" value="Unassembled WGS sequence"/>
</dbReference>